<dbReference type="PANTHER" id="PTHR35841">
    <property type="entry name" value="PHOSPHONATES-BINDING PERIPLASMIC PROTEIN"/>
    <property type="match status" value="1"/>
</dbReference>
<geneLocation type="plasmid" evidence="3">
    <name>unnamed1</name>
</geneLocation>
<accession>A0A4D6HUT1</accession>
<dbReference type="NCBIfam" id="TIGR01098">
    <property type="entry name" value="3A0109s03R"/>
    <property type="match status" value="1"/>
</dbReference>
<feature type="region of interest" description="Disordered" evidence="2">
    <location>
        <begin position="48"/>
        <end position="68"/>
    </location>
</feature>
<dbReference type="Proteomes" id="UP000296822">
    <property type="component" value="Plasmid unnamed1"/>
</dbReference>
<dbReference type="GO" id="GO:0043190">
    <property type="term" value="C:ATP-binding cassette (ABC) transporter complex"/>
    <property type="evidence" value="ECO:0007669"/>
    <property type="project" value="InterPro"/>
</dbReference>
<dbReference type="AlphaFoldDB" id="A0A4D6HUT1"/>
<reference evidence="3 4" key="1">
    <citation type="journal article" date="2019" name="Nat. Commun.">
        <title>A new type of DNA phosphorothioation-based antiviral system in archaea.</title>
        <authorList>
            <person name="Xiong L."/>
            <person name="Liu S."/>
            <person name="Chen S."/>
            <person name="Xiao Y."/>
            <person name="Zhu B."/>
            <person name="Gao Y."/>
            <person name="Zhang Y."/>
            <person name="Chen B."/>
            <person name="Luo J."/>
            <person name="Deng Z."/>
            <person name="Chen X."/>
            <person name="Wang L."/>
            <person name="Chen S."/>
        </authorList>
    </citation>
    <scope>NUCLEOTIDE SEQUENCE [LARGE SCALE GENOMIC DNA]</scope>
    <source>
        <strain evidence="3 4">JCM 10635</strain>
        <plasmid evidence="3 4">unnamed1</plasmid>
    </source>
</reference>
<evidence type="ECO:0000256" key="1">
    <source>
        <dbReference type="ARBA" id="ARBA00022729"/>
    </source>
</evidence>
<protein>
    <submittedName>
        <fullName evidence="3">Phosphate/phosphite/phosphonate ABC transporter substrate-binding protein</fullName>
    </submittedName>
</protein>
<dbReference type="Gene3D" id="3.40.190.10">
    <property type="entry name" value="Periplasmic binding protein-like II"/>
    <property type="match status" value="2"/>
</dbReference>
<organism evidence="3 4">
    <name type="scientific">Natronorubrum bangense</name>
    <dbReference type="NCBI Taxonomy" id="61858"/>
    <lineage>
        <taxon>Archaea</taxon>
        <taxon>Methanobacteriati</taxon>
        <taxon>Methanobacteriota</taxon>
        <taxon>Stenosarchaea group</taxon>
        <taxon>Halobacteria</taxon>
        <taxon>Halobacteriales</taxon>
        <taxon>Natrialbaceae</taxon>
        <taxon>Natronorubrum</taxon>
    </lineage>
</organism>
<dbReference type="SUPFAM" id="SSF53850">
    <property type="entry name" value="Periplasmic binding protein-like II"/>
    <property type="match status" value="1"/>
</dbReference>
<gene>
    <name evidence="3" type="primary">phnD</name>
    <name evidence="3" type="ORF">DV706_19340</name>
</gene>
<dbReference type="InterPro" id="IPR005770">
    <property type="entry name" value="PhnD"/>
</dbReference>
<dbReference type="GO" id="GO:0055085">
    <property type="term" value="P:transmembrane transport"/>
    <property type="evidence" value="ECO:0007669"/>
    <property type="project" value="InterPro"/>
</dbReference>
<proteinExistence type="predicted"/>
<sequence length="390" mass="42701">MSNSTFRLMTSTDPSGWKGSRRKYLLATGAAGIAGLAGCLGGDDGNGSGGSGGSGTNDFPDFNPDLVPGDGADYVEMFPQPAEKMYEMGNYQADKEGLLGPLEDPRDEPRYGGELWEVSDSSEYIDPDPIEMTFVPDEDPAALERAMEPLMDQIEEYTDRSVRYVPLDSYAAMVEAMRSERLHFGRMSAGNMPYAANLAGAVPIAHIMADDYYGNAFWMITHRDNNDINTVYDLEGIEVTHADPGSGSGNLEPRVFIEDDAGLVAEEDYDVDFSGGHDTSVRGIGQGDYEVGPCGGPTFANMVEQGQIDPEDYKVIYMGPVMPRGPMAHIYNLKPEIVDGITKALLDHDYHGTAMEEELGYNNFIEVDYYTTYDPVLQVHEALGEEYDDL</sequence>
<dbReference type="PANTHER" id="PTHR35841:SF1">
    <property type="entry name" value="PHOSPHONATES-BINDING PERIPLASMIC PROTEIN"/>
    <property type="match status" value="1"/>
</dbReference>
<evidence type="ECO:0000313" key="4">
    <source>
        <dbReference type="Proteomes" id="UP000296822"/>
    </source>
</evidence>
<evidence type="ECO:0000256" key="2">
    <source>
        <dbReference type="SAM" id="MobiDB-lite"/>
    </source>
</evidence>
<dbReference type="Pfam" id="PF12974">
    <property type="entry name" value="Phosphonate-bd"/>
    <property type="match status" value="1"/>
</dbReference>
<keyword evidence="1" id="KW-0732">Signal</keyword>
<dbReference type="EMBL" id="CP031306">
    <property type="protein sequence ID" value="QCC56647.1"/>
    <property type="molecule type" value="Genomic_DNA"/>
</dbReference>
<dbReference type="KEGG" id="nbg:DV706_19340"/>
<name>A0A4D6HUT1_9EURY</name>
<keyword evidence="3" id="KW-0614">Plasmid</keyword>
<evidence type="ECO:0000313" key="3">
    <source>
        <dbReference type="EMBL" id="QCC56647.1"/>
    </source>
</evidence>